<keyword evidence="2" id="KW-1185">Reference proteome</keyword>
<gene>
    <name evidence="1" type="ORF">H2198_001283</name>
</gene>
<dbReference type="EMBL" id="JAPDRQ010000014">
    <property type="protein sequence ID" value="KAJ9662611.1"/>
    <property type="molecule type" value="Genomic_DNA"/>
</dbReference>
<proteinExistence type="predicted"/>
<reference evidence="1" key="1">
    <citation type="submission" date="2022-10" db="EMBL/GenBank/DDBJ databases">
        <title>Culturing micro-colonial fungi from biological soil crusts in the Mojave desert and describing Neophaeococcomyces mojavensis, and introducing the new genera and species Taxawa tesnikishii.</title>
        <authorList>
            <person name="Kurbessoian T."/>
            <person name="Stajich J.E."/>
        </authorList>
    </citation>
    <scope>NUCLEOTIDE SEQUENCE</scope>
    <source>
        <strain evidence="1">JES_112</strain>
    </source>
</reference>
<protein>
    <submittedName>
        <fullName evidence="1">Uncharacterized protein</fullName>
    </submittedName>
</protein>
<comment type="caution">
    <text evidence="1">The sequence shown here is derived from an EMBL/GenBank/DDBJ whole genome shotgun (WGS) entry which is preliminary data.</text>
</comment>
<sequence>MAMKQFSRAASTLTKEAGDISSVFPSLSGKKIPPLPPRYSDLKKQLIQGKEEAVTKSWHRLLASLKGEIAEVKQRGNKVVGEVEFSDIVNGSVPQSFLDSVRNRGVGIVRNVLPRAFALELKEKAKEYIETNKDKVKAYPKDKPAVFELYWSPSQIRARAHPNMLQTQSFLNALWHSSDPTSQISTTYPLTYADRIRIRQPGDAKFALGPHVDGGSVERWEDPTYAKVYQKILDGEWEKYDPYDARYRLDARMDMYNGGGACSMFRLFQCWLAMSKTGPGEGTLRVCPLLRHASAYQLLRPFFSLETNELDLDSTTFPGSVQGAGQELNAKTHPDLELEHTMLSIPKVEPGDYVAWHCDTIHAVDAEHEGNGDSSVLYIPAVAMTKANVEFLKRQREAASALSPPPDFPGAGGEGEKNYRGRVDWSSDLIDAAGKRAMGFSGQGGFEILPSMGVGEQSIVQESNRVLFGM</sequence>
<evidence type="ECO:0000313" key="1">
    <source>
        <dbReference type="EMBL" id="KAJ9662611.1"/>
    </source>
</evidence>
<accession>A0ACC3AHY2</accession>
<evidence type="ECO:0000313" key="2">
    <source>
        <dbReference type="Proteomes" id="UP001172386"/>
    </source>
</evidence>
<organism evidence="1 2">
    <name type="scientific">Neophaeococcomyces mojaviensis</name>
    <dbReference type="NCBI Taxonomy" id="3383035"/>
    <lineage>
        <taxon>Eukaryota</taxon>
        <taxon>Fungi</taxon>
        <taxon>Dikarya</taxon>
        <taxon>Ascomycota</taxon>
        <taxon>Pezizomycotina</taxon>
        <taxon>Eurotiomycetes</taxon>
        <taxon>Chaetothyriomycetidae</taxon>
        <taxon>Chaetothyriales</taxon>
        <taxon>Chaetothyriales incertae sedis</taxon>
        <taxon>Neophaeococcomyces</taxon>
    </lineage>
</organism>
<name>A0ACC3AHY2_9EURO</name>
<dbReference type="Proteomes" id="UP001172386">
    <property type="component" value="Unassembled WGS sequence"/>
</dbReference>